<dbReference type="EMBL" id="JALJOT010000019">
    <property type="protein sequence ID" value="KAK9901119.1"/>
    <property type="molecule type" value="Genomic_DNA"/>
</dbReference>
<sequence length="113" mass="12570">METLTAEWHRLWAQLKKITDVQEVTDGAVISFVAVADLTKQLRANVHAMNTCRHDYLSNAFTRVLTPVQVARFFVALYPMGPDLPSLLTWLAMQANGPCSSEASCMDKPWAGC</sequence>
<proteinExistence type="predicted"/>
<protein>
    <submittedName>
        <fullName evidence="1">Uncharacterized protein</fullName>
    </submittedName>
</protein>
<gene>
    <name evidence="1" type="ORF">WJX75_007821</name>
</gene>
<dbReference type="Proteomes" id="UP001491310">
    <property type="component" value="Unassembled WGS sequence"/>
</dbReference>
<organism evidence="1 2">
    <name type="scientific">Coccomyxa subellipsoidea</name>
    <dbReference type="NCBI Taxonomy" id="248742"/>
    <lineage>
        <taxon>Eukaryota</taxon>
        <taxon>Viridiplantae</taxon>
        <taxon>Chlorophyta</taxon>
        <taxon>core chlorophytes</taxon>
        <taxon>Trebouxiophyceae</taxon>
        <taxon>Trebouxiophyceae incertae sedis</taxon>
        <taxon>Coccomyxaceae</taxon>
        <taxon>Coccomyxa</taxon>
    </lineage>
</organism>
<evidence type="ECO:0000313" key="2">
    <source>
        <dbReference type="Proteomes" id="UP001491310"/>
    </source>
</evidence>
<keyword evidence="2" id="KW-1185">Reference proteome</keyword>
<name>A0ABR2YAP1_9CHLO</name>
<evidence type="ECO:0000313" key="1">
    <source>
        <dbReference type="EMBL" id="KAK9901119.1"/>
    </source>
</evidence>
<accession>A0ABR2YAP1</accession>
<comment type="caution">
    <text evidence="1">The sequence shown here is derived from an EMBL/GenBank/DDBJ whole genome shotgun (WGS) entry which is preliminary data.</text>
</comment>
<reference evidence="1 2" key="1">
    <citation type="journal article" date="2024" name="Nat. Commun.">
        <title>Phylogenomics reveals the evolutionary origins of lichenization in chlorophyte algae.</title>
        <authorList>
            <person name="Puginier C."/>
            <person name="Libourel C."/>
            <person name="Otte J."/>
            <person name="Skaloud P."/>
            <person name="Haon M."/>
            <person name="Grisel S."/>
            <person name="Petersen M."/>
            <person name="Berrin J.G."/>
            <person name="Delaux P.M."/>
            <person name="Dal Grande F."/>
            <person name="Keller J."/>
        </authorList>
    </citation>
    <scope>NUCLEOTIDE SEQUENCE [LARGE SCALE GENOMIC DNA]</scope>
    <source>
        <strain evidence="1 2">SAG 216-7</strain>
    </source>
</reference>